<dbReference type="InterPro" id="IPR003439">
    <property type="entry name" value="ABC_transporter-like_ATP-bd"/>
</dbReference>
<dbReference type="NCBIfam" id="TIGR01189">
    <property type="entry name" value="ccmA"/>
    <property type="match status" value="1"/>
</dbReference>
<dbReference type="SMART" id="SM00382">
    <property type="entry name" value="AAA"/>
    <property type="match status" value="1"/>
</dbReference>
<dbReference type="InterPro" id="IPR027417">
    <property type="entry name" value="P-loop_NTPase"/>
</dbReference>
<evidence type="ECO:0000313" key="9">
    <source>
        <dbReference type="Proteomes" id="UP000815846"/>
    </source>
</evidence>
<evidence type="ECO:0000256" key="6">
    <source>
        <dbReference type="ARBA" id="ARBA00023136"/>
    </source>
</evidence>
<dbReference type="InterPro" id="IPR005895">
    <property type="entry name" value="ABC_transptr_haem_export_CcmA"/>
</dbReference>
<proteinExistence type="predicted"/>
<keyword evidence="2" id="KW-0547">Nucleotide-binding</keyword>
<sequence>MPKPTSTPLISAVKLTCIREERLLFDELSLDIHPGDIVQVEGPNGSGKTSLLRILSGLSQPYDGIVNFKNQKINRCREEFQQNLLYLGHLAGVKGEMTAEENLKFNLALHGSCDNNSSVIDSATKNEQNTLAYLAKVNLSGFEDSLASHLSAGQHRRIALSRLYQSNAPIWILDEPFTAIDKQGVASLEALFTGHAQRGGCVILTTHQDLISINPDQIKKITLDYSYA</sequence>
<evidence type="ECO:0000256" key="2">
    <source>
        <dbReference type="ARBA" id="ARBA00022741"/>
    </source>
</evidence>
<keyword evidence="9" id="KW-1185">Reference proteome</keyword>
<comment type="caution">
    <text evidence="8">The sequence shown here is derived from an EMBL/GenBank/DDBJ whole genome shotgun (WGS) entry which is preliminary data.</text>
</comment>
<dbReference type="PROSITE" id="PS50893">
    <property type="entry name" value="ABC_TRANSPORTER_2"/>
    <property type="match status" value="1"/>
</dbReference>
<keyword evidence="6" id="KW-0472">Membrane</keyword>
<dbReference type="SUPFAM" id="SSF52540">
    <property type="entry name" value="P-loop containing nucleoside triphosphate hydrolases"/>
    <property type="match status" value="1"/>
</dbReference>
<keyword evidence="5" id="KW-1278">Translocase</keyword>
<dbReference type="Pfam" id="PF00005">
    <property type="entry name" value="ABC_tran"/>
    <property type="match status" value="1"/>
</dbReference>
<gene>
    <name evidence="8" type="primary">ccmA</name>
    <name evidence="8" type="ORF">CWS31_008015</name>
</gene>
<dbReference type="Gene3D" id="3.40.50.300">
    <property type="entry name" value="P-loop containing nucleotide triphosphate hydrolases"/>
    <property type="match status" value="1"/>
</dbReference>
<dbReference type="PANTHER" id="PTHR43499:SF1">
    <property type="entry name" value="ABC TRANSPORTER I FAMILY MEMBER 1"/>
    <property type="match status" value="1"/>
</dbReference>
<evidence type="ECO:0000256" key="4">
    <source>
        <dbReference type="ARBA" id="ARBA00022840"/>
    </source>
</evidence>
<evidence type="ECO:0000256" key="1">
    <source>
        <dbReference type="ARBA" id="ARBA00022448"/>
    </source>
</evidence>
<evidence type="ECO:0000259" key="7">
    <source>
        <dbReference type="PROSITE" id="PS50893"/>
    </source>
</evidence>
<evidence type="ECO:0000256" key="3">
    <source>
        <dbReference type="ARBA" id="ARBA00022748"/>
    </source>
</evidence>
<evidence type="ECO:0000256" key="5">
    <source>
        <dbReference type="ARBA" id="ARBA00022967"/>
    </source>
</evidence>
<accession>A0ABY3MXG1</accession>
<dbReference type="InterPro" id="IPR003593">
    <property type="entry name" value="AAA+_ATPase"/>
</dbReference>
<organism evidence="8 9">
    <name type="scientific">Colwellia echini</name>
    <dbReference type="NCBI Taxonomy" id="1982103"/>
    <lineage>
        <taxon>Bacteria</taxon>
        <taxon>Pseudomonadati</taxon>
        <taxon>Pseudomonadota</taxon>
        <taxon>Gammaproteobacteria</taxon>
        <taxon>Alteromonadales</taxon>
        <taxon>Colwelliaceae</taxon>
        <taxon>Colwellia</taxon>
    </lineage>
</organism>
<dbReference type="RefSeq" id="WP_101342846.1">
    <property type="nucleotide sequence ID" value="NZ_PJAI02000007.1"/>
</dbReference>
<evidence type="ECO:0000313" key="8">
    <source>
        <dbReference type="EMBL" id="TYK65886.1"/>
    </source>
</evidence>
<feature type="domain" description="ABC transporter" evidence="7">
    <location>
        <begin position="10"/>
        <end position="223"/>
    </location>
</feature>
<keyword evidence="1" id="KW-0813">Transport</keyword>
<dbReference type="EMBL" id="PJAI02000007">
    <property type="protein sequence ID" value="TYK65886.1"/>
    <property type="molecule type" value="Genomic_DNA"/>
</dbReference>
<dbReference type="NCBIfam" id="NF010061">
    <property type="entry name" value="PRK13538.1"/>
    <property type="match status" value="1"/>
</dbReference>
<name>A0ABY3MXG1_9GAMM</name>
<protein>
    <submittedName>
        <fullName evidence="8">Cytochrome c biogenesis heme-transporting ATPase CcmA</fullName>
    </submittedName>
</protein>
<reference evidence="8 9" key="1">
    <citation type="submission" date="2019-08" db="EMBL/GenBank/DDBJ databases">
        <title>Microbe sample from Colwellia echini.</title>
        <authorList>
            <person name="Christiansen L."/>
            <person name="Pathiraja D."/>
            <person name="Schultz-Johansen M."/>
            <person name="Choi I.-G."/>
            <person name="Stougaard P."/>
        </authorList>
    </citation>
    <scope>NUCLEOTIDE SEQUENCE [LARGE SCALE GENOMIC DNA]</scope>
    <source>
        <strain evidence="8 9">A3</strain>
    </source>
</reference>
<keyword evidence="4" id="KW-0067">ATP-binding</keyword>
<keyword evidence="3" id="KW-0201">Cytochrome c-type biogenesis</keyword>
<dbReference type="PANTHER" id="PTHR43499">
    <property type="entry name" value="ABC TRANSPORTER I FAMILY MEMBER 1"/>
    <property type="match status" value="1"/>
</dbReference>
<dbReference type="Proteomes" id="UP000815846">
    <property type="component" value="Unassembled WGS sequence"/>
</dbReference>